<organism evidence="1">
    <name type="scientific">uncultured gamma proteobacterium HF0770_28K04</name>
    <dbReference type="NCBI Taxonomy" id="723578"/>
    <lineage>
        <taxon>Bacteria</taxon>
        <taxon>Pseudomonadati</taxon>
        <taxon>Pseudomonadota</taxon>
        <taxon>Gammaproteobacteria</taxon>
        <taxon>environmental samples</taxon>
    </lineage>
</organism>
<dbReference type="EMBL" id="GU568013">
    <property type="protein sequence ID" value="ADI23388.1"/>
    <property type="molecule type" value="Genomic_DNA"/>
</dbReference>
<proteinExistence type="predicted"/>
<name>E7C7G4_9GAMM</name>
<reference evidence="1" key="1">
    <citation type="submission" date="2010-01" db="EMBL/GenBank/DDBJ databases">
        <title>Genome fragments of uncultured bacteria from the North Pacific subtropical Gyre.</title>
        <authorList>
            <person name="Pham V.D."/>
            <person name="Delong E.F."/>
        </authorList>
    </citation>
    <scope>NUCLEOTIDE SEQUENCE</scope>
</reference>
<dbReference type="AlphaFoldDB" id="E7C7G4"/>
<evidence type="ECO:0000313" key="1">
    <source>
        <dbReference type="EMBL" id="ADI23388.1"/>
    </source>
</evidence>
<accession>E7C7G4</accession>
<sequence length="541" mass="62083">MSTTAAQDSEIPAWIKNNAGWWATDQIDDSSFLQGIQYLIKEGIMVIPPTETSEYSGSEGVPAWIKNNAGWWAEGQIHDEAFVSGIQWLISNGIMVIEQEESAPSGPVFELAYQTKLVSIMEPYSITLIYSTQNDACSADDKEKAKAYGIMTEYLANKNSRSNPTQVTAYCKVLHEITGSTWPLVMKELGINLTNMIVYVGGLKANFESYYDEGAVAWWQCNWMYGGPGPSGGWKCKPNQIVVCDECRLIGTFSDTAVRDRDSEDPMARGMWFLSHEFGHHDIFEKSQQWEGWLLAVHQNQYAYDLCYENDILETKPCKKLYENVEVMGKTYQVMDFNYIQRNWDDGTVESLRDEVISITGIDSDFEGFKKYKLIEYDDKQIDPVTKKVDVTDILTIEWPENWKQDYYTYDWSLWSTNSTDPDNIHECCQLFQADSGTLRVEAELVKDDTRETGPQYYTNWLATMQIWFLDNVHYSGTTDEERFDALEDSQRKFCSNASYGKNQYVCYNFKVLEKTIYATDEGRTAYSLLTNYEAIVSLKD</sequence>
<protein>
    <submittedName>
        <fullName evidence="1">Uncharacterized protein</fullName>
    </submittedName>
</protein>